<reference evidence="1 2" key="1">
    <citation type="submission" date="2016-12" db="EMBL/GenBank/DDBJ databases">
        <title>Genome Sequences of Twelve Sporeforming Bacillus Species Isolated from Foods.</title>
        <authorList>
            <person name="De Jong A."/>
            <person name="Holsappel S."/>
            <person name="Kuipers O.P."/>
        </authorList>
    </citation>
    <scope>NUCLEOTIDE SEQUENCE [LARGE SCALE GENOMIC DNA]</scope>
    <source>
        <strain evidence="1 2">S3E15</strain>
    </source>
</reference>
<dbReference type="EMBL" id="MRWU01000006">
    <property type="protein sequence ID" value="OSX92847.1"/>
    <property type="molecule type" value="Genomic_DNA"/>
</dbReference>
<accession>A0AAP8BEC8</accession>
<sequence>MCLVTQPTYTPKQVEQEAFHRQHYIIKNALDEVLFAYAR</sequence>
<organism evidence="1 2">
    <name type="scientific">Bacillus mycoides</name>
    <dbReference type="NCBI Taxonomy" id="1405"/>
    <lineage>
        <taxon>Bacteria</taxon>
        <taxon>Bacillati</taxon>
        <taxon>Bacillota</taxon>
        <taxon>Bacilli</taxon>
        <taxon>Bacillales</taxon>
        <taxon>Bacillaceae</taxon>
        <taxon>Bacillus</taxon>
        <taxon>Bacillus cereus group</taxon>
    </lineage>
</organism>
<protein>
    <submittedName>
        <fullName evidence="1">Uncharacterized protein</fullName>
    </submittedName>
</protein>
<proteinExistence type="predicted"/>
<comment type="caution">
    <text evidence="1">The sequence shown here is derived from an EMBL/GenBank/DDBJ whole genome shotgun (WGS) entry which is preliminary data.</text>
</comment>
<dbReference type="AlphaFoldDB" id="A0AAP8BEC8"/>
<dbReference type="Proteomes" id="UP000194131">
    <property type="component" value="Unassembled WGS sequence"/>
</dbReference>
<gene>
    <name evidence="1" type="ORF">S3E15_05023</name>
</gene>
<name>A0AAP8BEC8_BACMY</name>
<evidence type="ECO:0000313" key="2">
    <source>
        <dbReference type="Proteomes" id="UP000194131"/>
    </source>
</evidence>
<evidence type="ECO:0000313" key="1">
    <source>
        <dbReference type="EMBL" id="OSX92847.1"/>
    </source>
</evidence>